<dbReference type="Proteomes" id="UP000266426">
    <property type="component" value="Unassembled WGS sequence"/>
</dbReference>
<sequence length="209" mass="24668">MNVFCLPPGSRITNVYLQNIIDEIVKHGFIVDPSFDGYPGFSHILKNRHAIYHFHWLTYLYYRKNAVTSWLRFLKLFLKVILIKLNRSRIVWTLHNYKPHEDTYPILNELAQKVFAVVSDRILCHSIEGRDYLSKQYHRTKGVHILPHPHFIGSYKNTVSRQEARKKLGLGENEFVFLSLGTIRPYRNLSMLINTFKQIKGDNLRLMIV</sequence>
<comment type="caution">
    <text evidence="1">The sequence shown here is derived from an EMBL/GenBank/DDBJ whole genome shotgun (WGS) entry which is preliminary data.</text>
</comment>
<gene>
    <name evidence="1" type="ORF">C4541_04630</name>
</gene>
<accession>A0A3A4R294</accession>
<evidence type="ECO:0000313" key="2">
    <source>
        <dbReference type="Proteomes" id="UP000266426"/>
    </source>
</evidence>
<proteinExistence type="predicted"/>
<organism evidence="1 2">
    <name type="scientific">Candidatus Auribacter fodinae</name>
    <dbReference type="NCBI Taxonomy" id="2093366"/>
    <lineage>
        <taxon>Bacteria</taxon>
        <taxon>Pseudomonadati</taxon>
        <taxon>Candidatus Auribacterota</taxon>
        <taxon>Candidatus Auribacteria</taxon>
        <taxon>Candidatus Auribacterales</taxon>
        <taxon>Candidatus Auribacteraceae</taxon>
        <taxon>Candidatus Auribacter</taxon>
    </lineage>
</organism>
<dbReference type="AlphaFoldDB" id="A0A3A4R294"/>
<evidence type="ECO:0000313" key="1">
    <source>
        <dbReference type="EMBL" id="RJP60215.1"/>
    </source>
</evidence>
<name>A0A3A4R294_9BACT</name>
<evidence type="ECO:0008006" key="3">
    <source>
        <dbReference type="Google" id="ProtNLM"/>
    </source>
</evidence>
<protein>
    <recommendedName>
        <fullName evidence="3">Glycosyltransferase subfamily 4-like N-terminal domain-containing protein</fullName>
    </recommendedName>
</protein>
<dbReference type="Gene3D" id="3.40.50.2000">
    <property type="entry name" value="Glycogen Phosphorylase B"/>
    <property type="match status" value="2"/>
</dbReference>
<dbReference type="EMBL" id="QZJZ01000032">
    <property type="protein sequence ID" value="RJP60215.1"/>
    <property type="molecule type" value="Genomic_DNA"/>
</dbReference>
<feature type="non-terminal residue" evidence="1">
    <location>
        <position position="209"/>
    </location>
</feature>
<dbReference type="SUPFAM" id="SSF53756">
    <property type="entry name" value="UDP-Glycosyltransferase/glycogen phosphorylase"/>
    <property type="match status" value="1"/>
</dbReference>
<reference evidence="1 2" key="1">
    <citation type="journal article" date="2017" name="ISME J.">
        <title>Energy and carbon metabolisms in a deep terrestrial subsurface fluid microbial community.</title>
        <authorList>
            <person name="Momper L."/>
            <person name="Jungbluth S.P."/>
            <person name="Lee M.D."/>
            <person name="Amend J.P."/>
        </authorList>
    </citation>
    <scope>NUCLEOTIDE SEQUENCE [LARGE SCALE GENOMIC DNA]</scope>
    <source>
        <strain evidence="1">SURF_26</strain>
    </source>
</reference>